<dbReference type="SUPFAM" id="SSF50129">
    <property type="entry name" value="GroES-like"/>
    <property type="match status" value="1"/>
</dbReference>
<organism evidence="2 3">
    <name type="scientific">Nocardia amamiensis</name>
    <dbReference type="NCBI Taxonomy" id="404578"/>
    <lineage>
        <taxon>Bacteria</taxon>
        <taxon>Bacillati</taxon>
        <taxon>Actinomycetota</taxon>
        <taxon>Actinomycetes</taxon>
        <taxon>Mycobacteriales</taxon>
        <taxon>Nocardiaceae</taxon>
        <taxon>Nocardia</taxon>
    </lineage>
</organism>
<dbReference type="Gene3D" id="3.90.180.10">
    <property type="entry name" value="Medium-chain alcohol dehydrogenases, catalytic domain"/>
    <property type="match status" value="1"/>
</dbReference>
<comment type="caution">
    <text evidence="2">The sequence shown here is derived from an EMBL/GenBank/DDBJ whole genome shotgun (WGS) entry which is preliminary data.</text>
</comment>
<accession>A0ABS0CYF1</accession>
<dbReference type="InterPro" id="IPR013154">
    <property type="entry name" value="ADH-like_N"/>
</dbReference>
<evidence type="ECO:0000313" key="2">
    <source>
        <dbReference type="EMBL" id="MBF6301391.1"/>
    </source>
</evidence>
<dbReference type="SMART" id="SM00829">
    <property type="entry name" value="PKS_ER"/>
    <property type="match status" value="1"/>
</dbReference>
<dbReference type="CDD" id="cd05289">
    <property type="entry name" value="MDR_like_2"/>
    <property type="match status" value="1"/>
</dbReference>
<dbReference type="Pfam" id="PF08240">
    <property type="entry name" value="ADH_N"/>
    <property type="match status" value="1"/>
</dbReference>
<name>A0ABS0CYF1_9NOCA</name>
<dbReference type="Gene3D" id="3.40.50.720">
    <property type="entry name" value="NAD(P)-binding Rossmann-like Domain"/>
    <property type="match status" value="1"/>
</dbReference>
<dbReference type="SUPFAM" id="SSF51735">
    <property type="entry name" value="NAD(P)-binding Rossmann-fold domains"/>
    <property type="match status" value="1"/>
</dbReference>
<gene>
    <name evidence="2" type="ORF">IU459_28200</name>
</gene>
<dbReference type="PANTHER" id="PTHR44013">
    <property type="entry name" value="ZINC-TYPE ALCOHOL DEHYDROGENASE-LIKE PROTEIN C16A3.02C"/>
    <property type="match status" value="1"/>
</dbReference>
<dbReference type="Proteomes" id="UP000702209">
    <property type="component" value="Unassembled WGS sequence"/>
</dbReference>
<sequence>MKAIRFTTYGDPSVLELAEVQKPIPHSGEALIRVAATTFNPVDAAIRAGVLQQQFPLTLPHIPGIDVSGVVTAVGADVDRSLVGSSVVAFLPMAANGAAAEYVTAPANLLATAPVPVPLSDAAALPSSGLTAWQALIDHAGVYAGSRVLVNGAGGGVGGFTIGLAKHLGAHVIATASPRSSDAVRAAGADEIIDYTRIPVIDALTEPVDFVVNLVRTSPAELAALRDRITDRGALVSTTTPAVADASRNVRGENVFVRSDAQQLRNLVSLLDRGVLRLDVSARYPLAELPQVHALGERGQLRGKTVVQIAV</sequence>
<dbReference type="InterPro" id="IPR020843">
    <property type="entry name" value="ER"/>
</dbReference>
<dbReference type="EMBL" id="JADLQX010000026">
    <property type="protein sequence ID" value="MBF6301391.1"/>
    <property type="molecule type" value="Genomic_DNA"/>
</dbReference>
<evidence type="ECO:0000313" key="3">
    <source>
        <dbReference type="Proteomes" id="UP000702209"/>
    </source>
</evidence>
<dbReference type="InterPro" id="IPR036291">
    <property type="entry name" value="NAD(P)-bd_dom_sf"/>
</dbReference>
<proteinExistence type="predicted"/>
<reference evidence="2 3" key="1">
    <citation type="submission" date="2020-10" db="EMBL/GenBank/DDBJ databases">
        <title>Identification of Nocardia species via Next-generation sequencing and recognition of intraspecies genetic diversity.</title>
        <authorList>
            <person name="Li P."/>
            <person name="Li P."/>
            <person name="Lu B."/>
        </authorList>
    </citation>
    <scope>NUCLEOTIDE SEQUENCE [LARGE SCALE GENOMIC DNA]</scope>
    <source>
        <strain evidence="2 3">BJ06-0157</strain>
    </source>
</reference>
<protein>
    <submittedName>
        <fullName evidence="2">NADP-dependent oxidoreductase</fullName>
    </submittedName>
</protein>
<dbReference type="InterPro" id="IPR011032">
    <property type="entry name" value="GroES-like_sf"/>
</dbReference>
<dbReference type="PANTHER" id="PTHR44013:SF1">
    <property type="entry name" value="ZINC-TYPE ALCOHOL DEHYDROGENASE-LIKE PROTEIN C16A3.02C"/>
    <property type="match status" value="1"/>
</dbReference>
<feature type="domain" description="Enoyl reductase (ER)" evidence="1">
    <location>
        <begin position="10"/>
        <end position="307"/>
    </location>
</feature>
<dbReference type="Pfam" id="PF13602">
    <property type="entry name" value="ADH_zinc_N_2"/>
    <property type="match status" value="1"/>
</dbReference>
<dbReference type="RefSeq" id="WP_195132610.1">
    <property type="nucleotide sequence ID" value="NZ_JADLQX010000026.1"/>
</dbReference>
<evidence type="ECO:0000259" key="1">
    <source>
        <dbReference type="SMART" id="SM00829"/>
    </source>
</evidence>
<dbReference type="InterPro" id="IPR052733">
    <property type="entry name" value="Chloroplast_QOR"/>
</dbReference>
<keyword evidence="3" id="KW-1185">Reference proteome</keyword>